<feature type="chain" id="PRO_5045922827" evidence="4">
    <location>
        <begin position="25"/>
        <end position="163"/>
    </location>
</feature>
<reference evidence="6 7" key="1">
    <citation type="submission" date="2023-01" db="EMBL/GenBank/DDBJ databases">
        <title>Novel species of the genus Asticcacaulis isolated from rivers.</title>
        <authorList>
            <person name="Lu H."/>
        </authorList>
    </citation>
    <scope>NUCLEOTIDE SEQUENCE [LARGE SCALE GENOMIC DNA]</scope>
    <source>
        <strain evidence="6 7">LKC15W</strain>
    </source>
</reference>
<feature type="region of interest" description="Disordered" evidence="3">
    <location>
        <begin position="144"/>
        <end position="163"/>
    </location>
</feature>
<feature type="signal peptide" evidence="4">
    <location>
        <begin position="1"/>
        <end position="24"/>
    </location>
</feature>
<evidence type="ECO:0000259" key="5">
    <source>
        <dbReference type="Pfam" id="PF04355"/>
    </source>
</evidence>
<dbReference type="PROSITE" id="PS51257">
    <property type="entry name" value="PROKAR_LIPOPROTEIN"/>
    <property type="match status" value="1"/>
</dbReference>
<keyword evidence="2" id="KW-0472">Membrane</keyword>
<evidence type="ECO:0000313" key="6">
    <source>
        <dbReference type="EMBL" id="MDC7674761.1"/>
    </source>
</evidence>
<dbReference type="EMBL" id="JAQQKV010000001">
    <property type="protein sequence ID" value="MDC7674761.1"/>
    <property type="molecule type" value="Genomic_DNA"/>
</dbReference>
<dbReference type="Proteomes" id="UP001218579">
    <property type="component" value="Unassembled WGS sequence"/>
</dbReference>
<evidence type="ECO:0000313" key="7">
    <source>
        <dbReference type="Proteomes" id="UP001218579"/>
    </source>
</evidence>
<dbReference type="Gene3D" id="3.30.1450.10">
    <property type="match status" value="1"/>
</dbReference>
<feature type="domain" description="Outer membrane protein assembly factor BamE" evidence="5">
    <location>
        <begin position="41"/>
        <end position="102"/>
    </location>
</feature>
<evidence type="ECO:0000256" key="2">
    <source>
        <dbReference type="ARBA" id="ARBA00023136"/>
    </source>
</evidence>
<keyword evidence="7" id="KW-1185">Reference proteome</keyword>
<keyword evidence="1 4" id="KW-0732">Signal</keyword>
<gene>
    <name evidence="6" type="primary">bamE</name>
    <name evidence="6" type="ORF">PQU98_01315</name>
</gene>
<dbReference type="RefSeq" id="WP_272743078.1">
    <property type="nucleotide sequence ID" value="NZ_JAQQKV010000001.1"/>
</dbReference>
<dbReference type="Pfam" id="PF04355">
    <property type="entry name" value="BamE"/>
    <property type="match status" value="1"/>
</dbReference>
<accession>A0ABT5HES5</accession>
<evidence type="ECO:0000256" key="1">
    <source>
        <dbReference type="ARBA" id="ARBA00022729"/>
    </source>
</evidence>
<sequence length="163" mass="18033">MITFKRSLPFVAAAAFAALLSACAPTISRQGYLVSDVDPSKDIKVGEDTQTSVRTKLGSPSLTASFEPGIWYYVDQTSRKMTYKKSQVTDRKVTIIEFDKSSQIVKEVKTLTLADGRAIDFNQAKTPTRGRELTALEQILGNVGRQTLTNEEDTNPGGQRRRE</sequence>
<protein>
    <submittedName>
        <fullName evidence="6">Outer membrane protein assembly factor BamE</fullName>
    </submittedName>
</protein>
<dbReference type="InterPro" id="IPR007450">
    <property type="entry name" value="BamE_dom"/>
</dbReference>
<evidence type="ECO:0000256" key="4">
    <source>
        <dbReference type="SAM" id="SignalP"/>
    </source>
</evidence>
<comment type="caution">
    <text evidence="6">The sequence shown here is derived from an EMBL/GenBank/DDBJ whole genome shotgun (WGS) entry which is preliminary data.</text>
</comment>
<organism evidence="6 7">
    <name type="scientific">Asticcacaulis machinosus</name>
    <dbReference type="NCBI Taxonomy" id="2984211"/>
    <lineage>
        <taxon>Bacteria</taxon>
        <taxon>Pseudomonadati</taxon>
        <taxon>Pseudomonadota</taxon>
        <taxon>Alphaproteobacteria</taxon>
        <taxon>Caulobacterales</taxon>
        <taxon>Caulobacteraceae</taxon>
        <taxon>Asticcacaulis</taxon>
    </lineage>
</organism>
<proteinExistence type="predicted"/>
<name>A0ABT5HES5_9CAUL</name>
<evidence type="ECO:0000256" key="3">
    <source>
        <dbReference type="SAM" id="MobiDB-lite"/>
    </source>
</evidence>
<dbReference type="InterPro" id="IPR037873">
    <property type="entry name" value="BamE-like"/>
</dbReference>